<dbReference type="InterPro" id="IPR023214">
    <property type="entry name" value="HAD_sf"/>
</dbReference>
<dbReference type="Gene3D" id="3.40.50.1000">
    <property type="entry name" value="HAD superfamily/HAD-like"/>
    <property type="match status" value="1"/>
</dbReference>
<dbReference type="InterPro" id="IPR050365">
    <property type="entry name" value="TIM50"/>
</dbReference>
<reference evidence="2" key="1">
    <citation type="submission" date="2022-10" db="EMBL/GenBank/DDBJ databases">
        <authorList>
            <person name="Chen Y."/>
            <person name="Dougan E. K."/>
            <person name="Chan C."/>
            <person name="Rhodes N."/>
            <person name="Thang M."/>
        </authorList>
    </citation>
    <scope>NUCLEOTIDE SEQUENCE</scope>
</reference>
<evidence type="ECO:0000313" key="3">
    <source>
        <dbReference type="EMBL" id="CAL4780999.1"/>
    </source>
</evidence>
<dbReference type="EMBL" id="CAMXCT010001863">
    <property type="protein sequence ID" value="CAI3993687.1"/>
    <property type="molecule type" value="Genomic_DNA"/>
</dbReference>
<keyword evidence="4" id="KW-1185">Reference proteome</keyword>
<dbReference type="Pfam" id="PF03031">
    <property type="entry name" value="NIF"/>
    <property type="match status" value="1"/>
</dbReference>
<dbReference type="EMBL" id="CAMXCT020001863">
    <property type="protein sequence ID" value="CAL1147062.1"/>
    <property type="molecule type" value="Genomic_DNA"/>
</dbReference>
<gene>
    <name evidence="2" type="ORF">C1SCF055_LOCUS20413</name>
</gene>
<sequence length="648" mass="72214">MASLAMASKSEQCYSSRGCDADPAWARDQDCSAFEAKCLQELNASSGEDLVPLKEVMGLLEAVGQEKLHVGALRGDEWMDRFAAKHCVGAREIMDFPKDASAVDALRRQFRDTTESAVLVHSDELQDGIGARFKKALELTVASLLLGFDAVALNLPAAGGLLHPAGSWNHGPVWCHESPADGPERQLAGAPEYPLRCWRFDLQKDVLAQSNEPEGRQLLWGSLASSSSSWRCFSFRGDLEGPPWQFLQTALPRSAAVLPRLFSSVRSFAAPGRVLPWRREARCGYGAESERLGRATQGVFSCGLLELPLRSSIQQHIAMHIRRGDVGEASGYALTQQLDPSQLSRWLCAVAKLFDGSSALHIFTEAAGQSRGALRRKGLPGFIFDAHNDDDEPIFHTTAKLELHPQVHVVVNNNPLEALLCMARADVLITSLSSLSWTAAVLNTGLVLHPSTKASTKVHKVHWDLRDQYLDWAENWFPATDVWDRPQTLAQWTQRTKKAKSAFRQMERLPAAPPPPKGLSWDTKKLCSKQDYYEDCIECCREKMPKEPAKCRPVLHVTAAMRFHRSTEDKVLIIDNVQENFMLQPHNGIFILSWYDDPNDTALFALTPLLEELAATRPKVHDLLEKYKLEAQHGSKGWNTLELVLEMR</sequence>
<reference evidence="3 4" key="2">
    <citation type="submission" date="2024-05" db="EMBL/GenBank/DDBJ databases">
        <authorList>
            <person name="Chen Y."/>
            <person name="Shah S."/>
            <person name="Dougan E. K."/>
            <person name="Thang M."/>
            <person name="Chan C."/>
        </authorList>
    </citation>
    <scope>NUCLEOTIDE SEQUENCE [LARGE SCALE GENOMIC DNA]</scope>
</reference>
<evidence type="ECO:0000259" key="1">
    <source>
        <dbReference type="Pfam" id="PF03031"/>
    </source>
</evidence>
<name>A0A9P1CMC2_9DINO</name>
<protein>
    <recommendedName>
        <fullName evidence="1">FCP1 homology domain-containing protein</fullName>
    </recommendedName>
</protein>
<comment type="caution">
    <text evidence="2">The sequence shown here is derived from an EMBL/GenBank/DDBJ whole genome shotgun (WGS) entry which is preliminary data.</text>
</comment>
<dbReference type="Proteomes" id="UP001152797">
    <property type="component" value="Unassembled WGS sequence"/>
</dbReference>
<accession>A0A9P1CMC2</accession>
<dbReference type="SUPFAM" id="SSF56784">
    <property type="entry name" value="HAD-like"/>
    <property type="match status" value="1"/>
</dbReference>
<dbReference type="AlphaFoldDB" id="A0A9P1CMC2"/>
<dbReference type="InterPro" id="IPR036412">
    <property type="entry name" value="HAD-like_sf"/>
</dbReference>
<dbReference type="InterPro" id="IPR004274">
    <property type="entry name" value="FCP1_dom"/>
</dbReference>
<dbReference type="EMBL" id="CAMXCT030001863">
    <property type="protein sequence ID" value="CAL4780999.1"/>
    <property type="molecule type" value="Genomic_DNA"/>
</dbReference>
<organism evidence="2">
    <name type="scientific">Cladocopium goreaui</name>
    <dbReference type="NCBI Taxonomy" id="2562237"/>
    <lineage>
        <taxon>Eukaryota</taxon>
        <taxon>Sar</taxon>
        <taxon>Alveolata</taxon>
        <taxon>Dinophyceae</taxon>
        <taxon>Suessiales</taxon>
        <taxon>Symbiodiniaceae</taxon>
        <taxon>Cladocopium</taxon>
    </lineage>
</organism>
<dbReference type="OrthoDB" id="418015at2759"/>
<proteinExistence type="predicted"/>
<feature type="domain" description="FCP1 homology" evidence="1">
    <location>
        <begin position="565"/>
        <end position="615"/>
    </location>
</feature>
<dbReference type="PANTHER" id="PTHR12210">
    <property type="entry name" value="DULLARD PROTEIN PHOSPHATASE"/>
    <property type="match status" value="1"/>
</dbReference>
<evidence type="ECO:0000313" key="2">
    <source>
        <dbReference type="EMBL" id="CAI3993687.1"/>
    </source>
</evidence>
<evidence type="ECO:0000313" key="4">
    <source>
        <dbReference type="Proteomes" id="UP001152797"/>
    </source>
</evidence>